<dbReference type="EMBL" id="BMEQ01000029">
    <property type="protein sequence ID" value="GGG67991.1"/>
    <property type="molecule type" value="Genomic_DNA"/>
</dbReference>
<dbReference type="RefSeq" id="WP_188539629.1">
    <property type="nucleotide sequence ID" value="NZ_BMEQ01000029.1"/>
</dbReference>
<comment type="caution">
    <text evidence="1">The sequence shown here is derived from an EMBL/GenBank/DDBJ whole genome shotgun (WGS) entry which is preliminary data.</text>
</comment>
<evidence type="ECO:0000313" key="1">
    <source>
        <dbReference type="EMBL" id="GGG67991.1"/>
    </source>
</evidence>
<dbReference type="AlphaFoldDB" id="A0A917LYX2"/>
<evidence type="ECO:0000313" key="2">
    <source>
        <dbReference type="Proteomes" id="UP000638848"/>
    </source>
</evidence>
<dbReference type="Proteomes" id="UP000638848">
    <property type="component" value="Unassembled WGS sequence"/>
</dbReference>
<name>A0A917LYX2_9MICC</name>
<gene>
    <name evidence="1" type="ORF">GCM10011374_35370</name>
</gene>
<sequence>MDKTPQAPAQTATTFDADALAQKLASTVTAQLVAHLKTVGLVESPVLHALVKDRMGAQLRALTGDPLAEVLEAAGAVVAAVRAAEAELLSQPRYANAPKVTGTLRLQEWIGEGDECVTTKTRIVTLPAGWLATQDRDKMQEATEGWPTDLDWIVWDLNLEGDHTGPFEFSLNNGWSADLLTEWLEATAVE</sequence>
<organism evidence="1 2">
    <name type="scientific">Kocuria dechangensis</name>
    <dbReference type="NCBI Taxonomy" id="1176249"/>
    <lineage>
        <taxon>Bacteria</taxon>
        <taxon>Bacillati</taxon>
        <taxon>Actinomycetota</taxon>
        <taxon>Actinomycetes</taxon>
        <taxon>Micrococcales</taxon>
        <taxon>Micrococcaceae</taxon>
        <taxon>Kocuria</taxon>
    </lineage>
</organism>
<accession>A0A917LYX2</accession>
<keyword evidence="2" id="KW-1185">Reference proteome</keyword>
<proteinExistence type="predicted"/>
<protein>
    <submittedName>
        <fullName evidence="1">Uncharacterized protein</fullName>
    </submittedName>
</protein>
<reference evidence="1" key="1">
    <citation type="journal article" date="2014" name="Int. J. Syst. Evol. Microbiol.">
        <title>Complete genome sequence of Corynebacterium casei LMG S-19264T (=DSM 44701T), isolated from a smear-ripened cheese.</title>
        <authorList>
            <consortium name="US DOE Joint Genome Institute (JGI-PGF)"/>
            <person name="Walter F."/>
            <person name="Albersmeier A."/>
            <person name="Kalinowski J."/>
            <person name="Ruckert C."/>
        </authorList>
    </citation>
    <scope>NUCLEOTIDE SEQUENCE</scope>
    <source>
        <strain evidence="1">CGMCC 1.12187</strain>
    </source>
</reference>
<reference evidence="1" key="2">
    <citation type="submission" date="2020-09" db="EMBL/GenBank/DDBJ databases">
        <authorList>
            <person name="Sun Q."/>
            <person name="Zhou Y."/>
        </authorList>
    </citation>
    <scope>NUCLEOTIDE SEQUENCE</scope>
    <source>
        <strain evidence="1">CGMCC 1.12187</strain>
    </source>
</reference>